<evidence type="ECO:0000256" key="5">
    <source>
        <dbReference type="ARBA" id="ARBA00022737"/>
    </source>
</evidence>
<sequence length="895" mass="99702">MAGILKTFLGSSDPENQPSGEEMIAKLKTRATTSTQLEDRRDALRGIRALSKKYPREVGSLCLEVLVGAVQNDRTDSEVVGYALESLWNVMDSQQSPELEPDVAIQVSKSFVKTAEHVTMILNILEDFEFQVRRPATCLLTTLLKNCLAQVQEAVLVSPMGISRVMDLLSDSREVVRNDALLLLLQLTRSNRQIQKIVAFDNAFDRLLGVIQDEGWSDGGIVVEDCLMIIHNLLGGNNSNQAFFREASHIQLVVPFFQQLGAGGDSTSWHQQRVTNVRYMLLVLRTLVSPSNPQQATATCQKSVLQCGLLKLLCEFMFASGVPTEILVDTITTVAEVIRGCEGNQKFFEEVTPHTDPPRSAILALLMSMVTEKQPLPLRLAALYCFQSYVFRREEGQNKIINTLLPSTTSSPSQPQITAGQVLCAGLFGSDPFSNWSTATAIACSLNTSLKPQLLRVQLSMSGRGQVTLLQQITALLSEKVDLKVQTKIGLLILLCCWLGECSVAVTQFLNDSANVMFLTGQLEQHHTSELEQLGRDMCAALLGICLAYHDGSSTSYTPDTLRQIIDHRIGRDAFSQSLAHISSSEFFTSASKSPHLSAETLDQVCFDHPFTVFFRQVSDTILRALDNSSAPQPPVQNGLDANSSTSIEDHDSIVSQYKELIRNLDEDLSSLREKYAALEATSQQDGETIREQGRVIVELKEQLVVVREMEREVEGGSESIQLQQQVTTLQRMQEAQRQELAVKSVTVEQLERDLEEAHRSQVPRGDPGEVERLREEVLQLKAENEALLTEKSTLDAQLTQVQSCQLSQSDGAEVIELQKQLAQLKTSYQEAKTDNKSLEKETNDLLILLAEHDARDKKYRRLLMENNIPVPEEDESEEEEEEEEEDKEEGENSE</sequence>
<dbReference type="GO" id="GO:0045056">
    <property type="term" value="P:transcytosis"/>
    <property type="evidence" value="ECO:0007669"/>
    <property type="project" value="TreeGrafter"/>
</dbReference>
<evidence type="ECO:0000256" key="2">
    <source>
        <dbReference type="ARBA" id="ARBA00004496"/>
    </source>
</evidence>
<feature type="region of interest" description="Disordered" evidence="10">
    <location>
        <begin position="866"/>
        <end position="895"/>
    </location>
</feature>
<feature type="compositionally biased region" description="Acidic residues" evidence="10">
    <location>
        <begin position="872"/>
        <end position="895"/>
    </location>
</feature>
<keyword evidence="7 9" id="KW-0175">Coiled coil</keyword>
<feature type="domain" description="Uso1/p115-like vesicle tethering protein C-terminal" evidence="12">
    <location>
        <begin position="774"/>
        <end position="886"/>
    </location>
</feature>
<dbReference type="Proteomes" id="UP001174909">
    <property type="component" value="Unassembled WGS sequence"/>
</dbReference>
<comment type="subcellular location">
    <subcellularLocation>
        <location evidence="2">Cytoplasm</location>
    </subcellularLocation>
    <subcellularLocation>
        <location evidence="1">Endomembrane system</location>
        <topology evidence="1">Peripheral membrane protein</topology>
    </subcellularLocation>
    <subcellularLocation>
        <location evidence="3">Golgi apparatus</location>
    </subcellularLocation>
</comment>
<evidence type="ECO:0000256" key="1">
    <source>
        <dbReference type="ARBA" id="ARBA00004184"/>
    </source>
</evidence>
<feature type="region of interest" description="Disordered" evidence="10">
    <location>
        <begin position="629"/>
        <end position="648"/>
    </location>
</feature>
<dbReference type="GO" id="GO:0000139">
    <property type="term" value="C:Golgi membrane"/>
    <property type="evidence" value="ECO:0007669"/>
    <property type="project" value="InterPro"/>
</dbReference>
<dbReference type="GO" id="GO:0012507">
    <property type="term" value="C:ER to Golgi transport vesicle membrane"/>
    <property type="evidence" value="ECO:0007669"/>
    <property type="project" value="TreeGrafter"/>
</dbReference>
<dbReference type="InterPro" id="IPR011989">
    <property type="entry name" value="ARM-like"/>
</dbReference>
<keyword evidence="4" id="KW-0963">Cytoplasm</keyword>
<comment type="caution">
    <text evidence="13">The sequence shown here is derived from an EMBL/GenBank/DDBJ whole genome shotgun (WGS) entry which is preliminary data.</text>
</comment>
<dbReference type="InterPro" id="IPR041209">
    <property type="entry name" value="P115_Arm_rpt"/>
</dbReference>
<feature type="coiled-coil region" evidence="9">
    <location>
        <begin position="655"/>
        <end position="682"/>
    </location>
</feature>
<dbReference type="Gene3D" id="1.25.10.10">
    <property type="entry name" value="Leucine-rich Repeat Variant"/>
    <property type="match status" value="1"/>
</dbReference>
<dbReference type="GO" id="GO:0005795">
    <property type="term" value="C:Golgi stack"/>
    <property type="evidence" value="ECO:0007669"/>
    <property type="project" value="TreeGrafter"/>
</dbReference>
<dbReference type="GO" id="GO:0005783">
    <property type="term" value="C:endoplasmic reticulum"/>
    <property type="evidence" value="ECO:0007669"/>
    <property type="project" value="TreeGrafter"/>
</dbReference>
<keyword evidence="14" id="KW-1185">Reference proteome</keyword>
<keyword evidence="6" id="KW-0333">Golgi apparatus</keyword>
<gene>
    <name evidence="13" type="ORF">GBAR_LOCUS8785</name>
</gene>
<feature type="coiled-coil region" evidence="9">
    <location>
        <begin position="771"/>
        <end position="849"/>
    </location>
</feature>
<evidence type="ECO:0000259" key="11">
    <source>
        <dbReference type="Pfam" id="PF04869"/>
    </source>
</evidence>
<dbReference type="Pfam" id="PF04871">
    <property type="entry name" value="Uso1_p115_C"/>
    <property type="match status" value="1"/>
</dbReference>
<dbReference type="GO" id="GO:0048280">
    <property type="term" value="P:vesicle fusion with Golgi apparatus"/>
    <property type="evidence" value="ECO:0007669"/>
    <property type="project" value="InterPro"/>
</dbReference>
<dbReference type="AlphaFoldDB" id="A0AA35RP05"/>
<protein>
    <submittedName>
        <fullName evidence="13">General vesicular transport factor p115</fullName>
    </submittedName>
</protein>
<keyword evidence="5" id="KW-0677">Repeat</keyword>
<feature type="domain" description="Vesicle tethering protein Uso1/P115-like head" evidence="11">
    <location>
        <begin position="359"/>
        <end position="626"/>
    </location>
</feature>
<dbReference type="InterPro" id="IPR024095">
    <property type="entry name" value="Vesicle_P115"/>
</dbReference>
<dbReference type="InterPro" id="IPR016024">
    <property type="entry name" value="ARM-type_fold"/>
</dbReference>
<evidence type="ECO:0000313" key="13">
    <source>
        <dbReference type="EMBL" id="CAI8013966.1"/>
    </source>
</evidence>
<dbReference type="Pfam" id="PF04869">
    <property type="entry name" value="Uso1_p115_head"/>
    <property type="match status" value="1"/>
</dbReference>
<dbReference type="Pfam" id="PF18770">
    <property type="entry name" value="Arm_vescicular"/>
    <property type="match status" value="1"/>
</dbReference>
<dbReference type="InterPro" id="IPR006955">
    <property type="entry name" value="Uso1_p115_C"/>
</dbReference>
<dbReference type="PANTHER" id="PTHR10013">
    <property type="entry name" value="GENERAL VESICULAR TRANSPORT FACTOR P115"/>
    <property type="match status" value="1"/>
</dbReference>
<evidence type="ECO:0000259" key="12">
    <source>
        <dbReference type="Pfam" id="PF04871"/>
    </source>
</evidence>
<evidence type="ECO:0000256" key="6">
    <source>
        <dbReference type="ARBA" id="ARBA00023034"/>
    </source>
</evidence>
<evidence type="ECO:0000256" key="9">
    <source>
        <dbReference type="SAM" id="Coils"/>
    </source>
</evidence>
<dbReference type="InterPro" id="IPR006953">
    <property type="entry name" value="Vesicle_Uso1_P115_head"/>
</dbReference>
<dbReference type="EMBL" id="CASHTH010001315">
    <property type="protein sequence ID" value="CAI8013966.1"/>
    <property type="molecule type" value="Genomic_DNA"/>
</dbReference>
<proteinExistence type="predicted"/>
<dbReference type="GO" id="GO:0006888">
    <property type="term" value="P:endoplasmic reticulum to Golgi vesicle-mediated transport"/>
    <property type="evidence" value="ECO:0007669"/>
    <property type="project" value="TreeGrafter"/>
</dbReference>
<name>A0AA35RP05_GEOBA</name>
<evidence type="ECO:0000256" key="3">
    <source>
        <dbReference type="ARBA" id="ARBA00004555"/>
    </source>
</evidence>
<dbReference type="GO" id="GO:0048211">
    <property type="term" value="P:Golgi vesicle docking"/>
    <property type="evidence" value="ECO:0007669"/>
    <property type="project" value="TreeGrafter"/>
</dbReference>
<evidence type="ECO:0000256" key="10">
    <source>
        <dbReference type="SAM" id="MobiDB-lite"/>
    </source>
</evidence>
<evidence type="ECO:0000256" key="4">
    <source>
        <dbReference type="ARBA" id="ARBA00022490"/>
    </source>
</evidence>
<evidence type="ECO:0000313" key="14">
    <source>
        <dbReference type="Proteomes" id="UP001174909"/>
    </source>
</evidence>
<evidence type="ECO:0000256" key="7">
    <source>
        <dbReference type="ARBA" id="ARBA00023054"/>
    </source>
</evidence>
<accession>A0AA35RP05</accession>
<dbReference type="GO" id="GO:0006886">
    <property type="term" value="P:intracellular protein transport"/>
    <property type="evidence" value="ECO:0007669"/>
    <property type="project" value="InterPro"/>
</dbReference>
<organism evidence="13 14">
    <name type="scientific">Geodia barretti</name>
    <name type="common">Barrett's horny sponge</name>
    <dbReference type="NCBI Taxonomy" id="519541"/>
    <lineage>
        <taxon>Eukaryota</taxon>
        <taxon>Metazoa</taxon>
        <taxon>Porifera</taxon>
        <taxon>Demospongiae</taxon>
        <taxon>Heteroscleromorpha</taxon>
        <taxon>Tetractinellida</taxon>
        <taxon>Astrophorina</taxon>
        <taxon>Geodiidae</taxon>
        <taxon>Geodia</taxon>
    </lineage>
</organism>
<dbReference type="PANTHER" id="PTHR10013:SF0">
    <property type="entry name" value="GENERAL VESICULAR TRANSPORT FACTOR P115"/>
    <property type="match status" value="1"/>
</dbReference>
<dbReference type="SUPFAM" id="SSF48371">
    <property type="entry name" value="ARM repeat"/>
    <property type="match status" value="1"/>
</dbReference>
<reference evidence="13" key="1">
    <citation type="submission" date="2023-03" db="EMBL/GenBank/DDBJ databases">
        <authorList>
            <person name="Steffen K."/>
            <person name="Cardenas P."/>
        </authorList>
    </citation>
    <scope>NUCLEOTIDE SEQUENCE</scope>
</reference>
<keyword evidence="8" id="KW-0472">Membrane</keyword>
<evidence type="ECO:0000256" key="8">
    <source>
        <dbReference type="ARBA" id="ARBA00023136"/>
    </source>
</evidence>